<feature type="transmembrane region" description="Helical" evidence="1">
    <location>
        <begin position="12"/>
        <end position="32"/>
    </location>
</feature>
<gene>
    <name evidence="2" type="ORF">QX51_14700</name>
</gene>
<reference evidence="2 3" key="1">
    <citation type="submission" date="2014-12" db="EMBL/GenBank/DDBJ databases">
        <title>Draft genome sequence of Terrisporobacter sp. 08-306576, isolated from the blood culture of a bacteremia patient.</title>
        <authorList>
            <person name="Lund L.C."/>
            <person name="Sydenham T.V."/>
            <person name="Hogh S.V."/>
            <person name="Skov M.N."/>
            <person name="Kemp M."/>
            <person name="Justesen U.S."/>
        </authorList>
    </citation>
    <scope>NUCLEOTIDE SEQUENCE [LARGE SCALE GENOMIC DNA]</scope>
    <source>
        <strain evidence="2 3">08-306576</strain>
    </source>
</reference>
<keyword evidence="1" id="KW-0812">Transmembrane</keyword>
<keyword evidence="1" id="KW-0472">Membrane</keyword>
<name>A0A0B3VHQ0_9FIRM</name>
<evidence type="ECO:0000313" key="2">
    <source>
        <dbReference type="EMBL" id="KHS56321.1"/>
    </source>
</evidence>
<proteinExistence type="predicted"/>
<keyword evidence="1" id="KW-1133">Transmembrane helix</keyword>
<dbReference type="EMBL" id="JWHR01000115">
    <property type="protein sequence ID" value="KHS56321.1"/>
    <property type="molecule type" value="Genomic_DNA"/>
</dbReference>
<dbReference type="AlphaFoldDB" id="A0A0B3VHQ0"/>
<keyword evidence="3" id="KW-1185">Reference proteome</keyword>
<accession>A0A0B3VHQ0</accession>
<feature type="transmembrane region" description="Helical" evidence="1">
    <location>
        <begin position="95"/>
        <end position="119"/>
    </location>
</feature>
<sequence length="155" mass="17192">MKMAFTQKQRMIEGLTVFTLIAISIYVAVMWGKIPQEVAISFGISGKIGGMGAKTSILWKLAISYGIYIVFTIIFLNPSLWGIGDIKNKKKQQQAFLLAGDLFVFLKLVLVSIMAYIIFCIINNVDLGFIFIPMSAFLPLAIGFNTSSKIKALRN</sequence>
<dbReference type="RefSeq" id="WP_039680644.1">
    <property type="nucleotide sequence ID" value="NZ_JAWGXO010000011.1"/>
</dbReference>
<organism evidence="2 3">
    <name type="scientific">Terrisporobacter othiniensis</name>
    <dbReference type="NCBI Taxonomy" id="1577792"/>
    <lineage>
        <taxon>Bacteria</taxon>
        <taxon>Bacillati</taxon>
        <taxon>Bacillota</taxon>
        <taxon>Clostridia</taxon>
        <taxon>Peptostreptococcales</taxon>
        <taxon>Peptostreptococcaceae</taxon>
        <taxon>Terrisporobacter</taxon>
    </lineage>
</organism>
<evidence type="ECO:0008006" key="4">
    <source>
        <dbReference type="Google" id="ProtNLM"/>
    </source>
</evidence>
<dbReference type="Proteomes" id="UP000031189">
    <property type="component" value="Unassembled WGS sequence"/>
</dbReference>
<evidence type="ECO:0000313" key="3">
    <source>
        <dbReference type="Proteomes" id="UP000031189"/>
    </source>
</evidence>
<comment type="caution">
    <text evidence="2">The sequence shown here is derived from an EMBL/GenBank/DDBJ whole genome shotgun (WGS) entry which is preliminary data.</text>
</comment>
<feature type="transmembrane region" description="Helical" evidence="1">
    <location>
        <begin position="125"/>
        <end position="144"/>
    </location>
</feature>
<dbReference type="OrthoDB" id="9808690at2"/>
<evidence type="ECO:0000256" key="1">
    <source>
        <dbReference type="SAM" id="Phobius"/>
    </source>
</evidence>
<dbReference type="STRING" id="1577792.QX51_14700"/>
<feature type="transmembrane region" description="Helical" evidence="1">
    <location>
        <begin position="62"/>
        <end position="83"/>
    </location>
</feature>
<protein>
    <recommendedName>
        <fullName evidence="4">DUF1648 domain-containing protein</fullName>
    </recommendedName>
</protein>